<dbReference type="InterPro" id="IPR029054">
    <property type="entry name" value="dUTPase-like"/>
</dbReference>
<proteinExistence type="inferred from homology"/>
<dbReference type="SUPFAM" id="SSF51283">
    <property type="entry name" value="dUTPase-like"/>
    <property type="match status" value="1"/>
</dbReference>
<accession>A0A6J5LX97</accession>
<comment type="similarity">
    <text evidence="1">Belongs to the dUTPase family.</text>
</comment>
<dbReference type="EMBL" id="LR796345">
    <property type="protein sequence ID" value="CAB4138502.1"/>
    <property type="molecule type" value="Genomic_DNA"/>
</dbReference>
<keyword evidence="4" id="KW-0546">Nucleotide metabolism</keyword>
<evidence type="ECO:0000256" key="3">
    <source>
        <dbReference type="ARBA" id="ARBA00022801"/>
    </source>
</evidence>
<dbReference type="PANTHER" id="PTHR11241:SF0">
    <property type="entry name" value="DEOXYURIDINE 5'-TRIPHOSPHATE NUCLEOTIDOHYDROLASE"/>
    <property type="match status" value="1"/>
</dbReference>
<evidence type="ECO:0000259" key="5">
    <source>
        <dbReference type="Pfam" id="PF00692"/>
    </source>
</evidence>
<sequence length="150" mass="16701">MVTIYAHKTDPKAVIPKVQYNSTSACFDITCTKTTTIPAKSSAVVPNGLNLTIHDSERYWMQIQLRSSKGFKYDLIPHYGTVDAGYTGNLGVKIYNVGDTDVTIEEGERYAQIAVIKKPKYEIIELNDDEFEELKLSQIRGDKGFGSSGK</sequence>
<evidence type="ECO:0000256" key="1">
    <source>
        <dbReference type="ARBA" id="ARBA00006581"/>
    </source>
</evidence>
<evidence type="ECO:0000256" key="2">
    <source>
        <dbReference type="ARBA" id="ARBA00012379"/>
    </source>
</evidence>
<name>A0A6J5LX97_9CAUD</name>
<dbReference type="GO" id="GO:0000287">
    <property type="term" value="F:magnesium ion binding"/>
    <property type="evidence" value="ECO:0007669"/>
    <property type="project" value="InterPro"/>
</dbReference>
<keyword evidence="3" id="KW-0378">Hydrolase</keyword>
<dbReference type="PANTHER" id="PTHR11241">
    <property type="entry name" value="DEOXYURIDINE 5'-TRIPHOSPHATE NUCLEOTIDOHYDROLASE"/>
    <property type="match status" value="1"/>
</dbReference>
<dbReference type="EC" id="3.6.1.23" evidence="2"/>
<dbReference type="Gene3D" id="2.70.40.10">
    <property type="match status" value="1"/>
</dbReference>
<gene>
    <name evidence="6" type="ORF">UFOVP331_74</name>
</gene>
<reference evidence="6" key="1">
    <citation type="submission" date="2020-04" db="EMBL/GenBank/DDBJ databases">
        <authorList>
            <person name="Chiriac C."/>
            <person name="Salcher M."/>
            <person name="Ghai R."/>
            <person name="Kavagutti S V."/>
        </authorList>
    </citation>
    <scope>NUCLEOTIDE SEQUENCE</scope>
</reference>
<feature type="domain" description="dUTPase-like" evidence="5">
    <location>
        <begin position="21"/>
        <end position="149"/>
    </location>
</feature>
<protein>
    <recommendedName>
        <fullName evidence="2">dUTP diphosphatase</fullName>
        <ecNumber evidence="2">3.6.1.23</ecNumber>
    </recommendedName>
</protein>
<dbReference type="GO" id="GO:0046081">
    <property type="term" value="P:dUTP catabolic process"/>
    <property type="evidence" value="ECO:0007669"/>
    <property type="project" value="InterPro"/>
</dbReference>
<organism evidence="6">
    <name type="scientific">uncultured Caudovirales phage</name>
    <dbReference type="NCBI Taxonomy" id="2100421"/>
    <lineage>
        <taxon>Viruses</taxon>
        <taxon>Duplodnaviria</taxon>
        <taxon>Heunggongvirae</taxon>
        <taxon>Uroviricota</taxon>
        <taxon>Caudoviricetes</taxon>
        <taxon>Peduoviridae</taxon>
        <taxon>Maltschvirus</taxon>
        <taxon>Maltschvirus maltsch</taxon>
    </lineage>
</organism>
<dbReference type="InterPro" id="IPR008181">
    <property type="entry name" value="dUTPase"/>
</dbReference>
<dbReference type="Pfam" id="PF00692">
    <property type="entry name" value="dUTPase"/>
    <property type="match status" value="1"/>
</dbReference>
<dbReference type="GO" id="GO:0006226">
    <property type="term" value="P:dUMP biosynthetic process"/>
    <property type="evidence" value="ECO:0007669"/>
    <property type="project" value="InterPro"/>
</dbReference>
<dbReference type="GO" id="GO:0004170">
    <property type="term" value="F:dUTP diphosphatase activity"/>
    <property type="evidence" value="ECO:0007669"/>
    <property type="project" value="UniProtKB-EC"/>
</dbReference>
<dbReference type="InterPro" id="IPR033704">
    <property type="entry name" value="dUTPase_trimeric"/>
</dbReference>
<evidence type="ECO:0000313" key="6">
    <source>
        <dbReference type="EMBL" id="CAB4138502.1"/>
    </source>
</evidence>
<dbReference type="CDD" id="cd07557">
    <property type="entry name" value="trimeric_dUTPase"/>
    <property type="match status" value="1"/>
</dbReference>
<dbReference type="InterPro" id="IPR036157">
    <property type="entry name" value="dUTPase-like_sf"/>
</dbReference>
<evidence type="ECO:0000256" key="4">
    <source>
        <dbReference type="ARBA" id="ARBA00023080"/>
    </source>
</evidence>